<evidence type="ECO:0000313" key="2">
    <source>
        <dbReference type="Proteomes" id="UP000681162"/>
    </source>
</evidence>
<proteinExistence type="predicted"/>
<dbReference type="Proteomes" id="UP000681162">
    <property type="component" value="Unassembled WGS sequence"/>
</dbReference>
<name>A0A919XU06_9BACL</name>
<accession>A0A919XU06</accession>
<evidence type="ECO:0000313" key="1">
    <source>
        <dbReference type="EMBL" id="GIO36363.1"/>
    </source>
</evidence>
<keyword evidence="2" id="KW-1185">Reference proteome</keyword>
<sequence>MKKKHLVALLIGIVLVGCLGFVTVIAIRFERLQVFDWKGEQVISNGITYDYDMTLSAWTFTDRLPIEKTIGRIRGDKFWGFKTWILKIEGYDSDELVMLRGMMFDAIFVNKSTDND</sequence>
<dbReference type="RefSeq" id="WP_212938699.1">
    <property type="nucleotide sequence ID" value="NZ_BORR01000003.1"/>
</dbReference>
<dbReference type="PROSITE" id="PS51257">
    <property type="entry name" value="PROKAR_LIPOPROTEIN"/>
    <property type="match status" value="1"/>
</dbReference>
<dbReference type="EMBL" id="BORR01000003">
    <property type="protein sequence ID" value="GIO36363.1"/>
    <property type="molecule type" value="Genomic_DNA"/>
</dbReference>
<comment type="caution">
    <text evidence="1">The sequence shown here is derived from an EMBL/GenBank/DDBJ whole genome shotgun (WGS) entry which is preliminary data.</text>
</comment>
<dbReference type="AlphaFoldDB" id="A0A919XU06"/>
<reference evidence="1 2" key="1">
    <citation type="submission" date="2021-03" db="EMBL/GenBank/DDBJ databases">
        <title>Antimicrobial resistance genes in bacteria isolated from Japanese honey, and their potential for conferring macrolide and lincosamide resistance in the American foulbrood pathogen Paenibacillus larvae.</title>
        <authorList>
            <person name="Okamoto M."/>
            <person name="Kumagai M."/>
            <person name="Kanamori H."/>
            <person name="Takamatsu D."/>
        </authorList>
    </citation>
    <scope>NUCLEOTIDE SEQUENCE [LARGE SCALE GENOMIC DNA]</scope>
    <source>
        <strain evidence="1 2">J41TS12</strain>
    </source>
</reference>
<organism evidence="1 2">
    <name type="scientific">Paenibacillus antibioticophila</name>
    <dbReference type="NCBI Taxonomy" id="1274374"/>
    <lineage>
        <taxon>Bacteria</taxon>
        <taxon>Bacillati</taxon>
        <taxon>Bacillota</taxon>
        <taxon>Bacilli</taxon>
        <taxon>Bacillales</taxon>
        <taxon>Paenibacillaceae</taxon>
        <taxon>Paenibacillus</taxon>
    </lineage>
</organism>
<gene>
    <name evidence="1" type="ORF">J41TS12_12240</name>
</gene>
<protein>
    <recommendedName>
        <fullName evidence="3">Lipoprotein</fullName>
    </recommendedName>
</protein>
<evidence type="ECO:0008006" key="3">
    <source>
        <dbReference type="Google" id="ProtNLM"/>
    </source>
</evidence>